<dbReference type="RefSeq" id="WP_193917706.1">
    <property type="nucleotide sequence ID" value="NZ_JADEWL010000010.1"/>
</dbReference>
<reference evidence="12" key="1">
    <citation type="submission" date="2020-10" db="EMBL/GenBank/DDBJ databases">
        <authorList>
            <person name="Castelo-Branco R."/>
            <person name="Eusebio N."/>
            <person name="Adriana R."/>
            <person name="Vieira A."/>
            <person name="Brugerolle De Fraissinette N."/>
            <person name="Rezende De Castro R."/>
            <person name="Schneider M.P."/>
            <person name="Vasconcelos V."/>
            <person name="Leao P.N."/>
        </authorList>
    </citation>
    <scope>NUCLEOTIDE SEQUENCE</scope>
    <source>
        <strain evidence="12">LEGE 06105</strain>
    </source>
</reference>
<comment type="caution">
    <text evidence="12">The sequence shown here is derived from an EMBL/GenBank/DDBJ whole genome shotgun (WGS) entry which is preliminary data.</text>
</comment>
<proteinExistence type="inferred from homology"/>
<evidence type="ECO:0000256" key="7">
    <source>
        <dbReference type="ARBA" id="ARBA00022840"/>
    </source>
</evidence>
<evidence type="ECO:0000256" key="4">
    <source>
        <dbReference type="ARBA" id="ARBA00022679"/>
    </source>
</evidence>
<dbReference type="EC" id="2.7.1.148" evidence="2 9"/>
<comment type="function">
    <text evidence="9">Catalyzes the phosphorylation of the position 2 hydroxy group of 4-diphosphocytidyl-2C-methyl-D-erythritol.</text>
</comment>
<dbReference type="Gene3D" id="3.30.230.10">
    <property type="match status" value="1"/>
</dbReference>
<evidence type="ECO:0000256" key="6">
    <source>
        <dbReference type="ARBA" id="ARBA00022777"/>
    </source>
</evidence>
<dbReference type="InterPro" id="IPR004424">
    <property type="entry name" value="IspE"/>
</dbReference>
<dbReference type="GO" id="GO:0050515">
    <property type="term" value="F:4-(cytidine 5'-diphospho)-2-C-methyl-D-erythritol kinase activity"/>
    <property type="evidence" value="ECO:0007669"/>
    <property type="project" value="UniProtKB-UniRule"/>
</dbReference>
<name>A0A8J7JTG0_9CYAN</name>
<comment type="similarity">
    <text evidence="1 9">Belongs to the GHMP kinase family. IspE subfamily.</text>
</comment>
<dbReference type="InterPro" id="IPR036554">
    <property type="entry name" value="GHMP_kinase_C_sf"/>
</dbReference>
<dbReference type="Pfam" id="PF00288">
    <property type="entry name" value="GHMP_kinases_N"/>
    <property type="match status" value="1"/>
</dbReference>
<dbReference type="InterPro" id="IPR020568">
    <property type="entry name" value="Ribosomal_Su5_D2-typ_SF"/>
</dbReference>
<evidence type="ECO:0000256" key="9">
    <source>
        <dbReference type="HAMAP-Rule" id="MF_00061"/>
    </source>
</evidence>
<evidence type="ECO:0000313" key="13">
    <source>
        <dbReference type="Proteomes" id="UP000620559"/>
    </source>
</evidence>
<dbReference type="Pfam" id="PF08544">
    <property type="entry name" value="GHMP_kinases_C"/>
    <property type="match status" value="1"/>
</dbReference>
<evidence type="ECO:0000313" key="12">
    <source>
        <dbReference type="EMBL" id="MBE9212095.1"/>
    </source>
</evidence>
<dbReference type="PANTHER" id="PTHR43527:SF2">
    <property type="entry name" value="4-DIPHOSPHOCYTIDYL-2-C-METHYL-D-ERYTHRITOL KINASE, CHLOROPLASTIC"/>
    <property type="match status" value="1"/>
</dbReference>
<keyword evidence="5 9" id="KW-0547">Nucleotide-binding</keyword>
<keyword evidence="9" id="KW-0414">Isoprene biosynthesis</keyword>
<dbReference type="NCBIfam" id="TIGR00154">
    <property type="entry name" value="ispE"/>
    <property type="match status" value="1"/>
</dbReference>
<evidence type="ECO:0000256" key="2">
    <source>
        <dbReference type="ARBA" id="ARBA00012052"/>
    </source>
</evidence>
<dbReference type="HAMAP" id="MF_00061">
    <property type="entry name" value="IspE"/>
    <property type="match status" value="1"/>
</dbReference>
<dbReference type="InterPro" id="IPR013750">
    <property type="entry name" value="GHMP_kinase_C_dom"/>
</dbReference>
<evidence type="ECO:0000259" key="10">
    <source>
        <dbReference type="Pfam" id="PF00288"/>
    </source>
</evidence>
<accession>A0A8J7JTG0</accession>
<dbReference type="InterPro" id="IPR006204">
    <property type="entry name" value="GHMP_kinase_N_dom"/>
</dbReference>
<feature type="domain" description="GHMP kinase N-terminal" evidence="10">
    <location>
        <begin position="67"/>
        <end position="149"/>
    </location>
</feature>
<dbReference type="Gene3D" id="3.30.70.890">
    <property type="entry name" value="GHMP kinase, C-terminal domain"/>
    <property type="match status" value="1"/>
</dbReference>
<comment type="pathway">
    <text evidence="9">Isoprenoid biosynthesis; isopentenyl diphosphate biosynthesis via DXP pathway; isopentenyl diphosphate from 1-deoxy-D-xylulose 5-phosphate: step 3/6.</text>
</comment>
<dbReference type="PANTHER" id="PTHR43527">
    <property type="entry name" value="4-DIPHOSPHOCYTIDYL-2-C-METHYL-D-ERYTHRITOL KINASE, CHLOROPLASTIC"/>
    <property type="match status" value="1"/>
</dbReference>
<dbReference type="SUPFAM" id="SSF55060">
    <property type="entry name" value="GHMP Kinase, C-terminal domain"/>
    <property type="match status" value="1"/>
</dbReference>
<keyword evidence="6 9" id="KW-0418">Kinase</keyword>
<dbReference type="GO" id="GO:0016114">
    <property type="term" value="P:terpenoid biosynthetic process"/>
    <property type="evidence" value="ECO:0007669"/>
    <property type="project" value="UniProtKB-UniRule"/>
</dbReference>
<dbReference type="PIRSF" id="PIRSF010376">
    <property type="entry name" value="IspE"/>
    <property type="match status" value="1"/>
</dbReference>
<evidence type="ECO:0000259" key="11">
    <source>
        <dbReference type="Pfam" id="PF08544"/>
    </source>
</evidence>
<evidence type="ECO:0000256" key="3">
    <source>
        <dbReference type="ARBA" id="ARBA00017473"/>
    </source>
</evidence>
<dbReference type="EMBL" id="JADEWL010000010">
    <property type="protein sequence ID" value="MBE9212095.1"/>
    <property type="molecule type" value="Genomic_DNA"/>
</dbReference>
<dbReference type="Proteomes" id="UP000620559">
    <property type="component" value="Unassembled WGS sequence"/>
</dbReference>
<gene>
    <name evidence="9" type="primary">ispE</name>
    <name evidence="12" type="ORF">IQ247_05110</name>
</gene>
<sequence length="318" mass="34831">MRSYTLIAPAKINLYLEIIGDRHDGYHELAMILQSIELADQIDLEANDVQLIRLRSDSKEIPVDKSNLAYRAADLMVQEFPDSFATYGGVDITLHKRIPVAAGLAGGSTDAAAVLVGIDLLWKLGLTKSELEELAAQLGSDIPFCIGGGTAIATRRGEILSPLSGLGGIYIVLAKYRSLSVSTAWAYNTYRSLFGHTYIKDTENLAARGNAVHSGDIVQAITRQDATEIAQKMHNDLEKVVLPEYPQVLQLKESFAKYDILGTMMSGSGPSVFALCESQEKAEQVKLSMREEIPNMDLELFVTRLITHGIQVKSQFAI</sequence>
<keyword evidence="4 9" id="KW-0808">Transferase</keyword>
<evidence type="ECO:0000256" key="5">
    <source>
        <dbReference type="ARBA" id="ARBA00022741"/>
    </source>
</evidence>
<dbReference type="UniPathway" id="UPA00056">
    <property type="reaction ID" value="UER00094"/>
</dbReference>
<protein>
    <recommendedName>
        <fullName evidence="3 9">4-diphosphocytidyl-2-C-methyl-D-erythritol kinase</fullName>
        <shortName evidence="9">CMK</shortName>
        <ecNumber evidence="2 9">2.7.1.148</ecNumber>
    </recommendedName>
    <alternativeName>
        <fullName evidence="8 9">4-(cytidine-5'-diphospho)-2-C-methyl-D-erythritol kinase</fullName>
    </alternativeName>
</protein>
<organism evidence="12 13">
    <name type="scientific">Plectonema cf. radiosum LEGE 06105</name>
    <dbReference type="NCBI Taxonomy" id="945769"/>
    <lineage>
        <taxon>Bacteria</taxon>
        <taxon>Bacillati</taxon>
        <taxon>Cyanobacteriota</taxon>
        <taxon>Cyanophyceae</taxon>
        <taxon>Oscillatoriophycideae</taxon>
        <taxon>Oscillatoriales</taxon>
        <taxon>Microcoleaceae</taxon>
        <taxon>Plectonema</taxon>
    </lineage>
</organism>
<evidence type="ECO:0000256" key="1">
    <source>
        <dbReference type="ARBA" id="ARBA00009684"/>
    </source>
</evidence>
<dbReference type="InterPro" id="IPR014721">
    <property type="entry name" value="Ribsml_uS5_D2-typ_fold_subgr"/>
</dbReference>
<dbReference type="GO" id="GO:0005524">
    <property type="term" value="F:ATP binding"/>
    <property type="evidence" value="ECO:0007669"/>
    <property type="project" value="UniProtKB-UniRule"/>
</dbReference>
<evidence type="ECO:0000256" key="8">
    <source>
        <dbReference type="ARBA" id="ARBA00032554"/>
    </source>
</evidence>
<comment type="catalytic activity">
    <reaction evidence="9">
        <text>4-CDP-2-C-methyl-D-erythritol + ATP = 4-CDP-2-C-methyl-D-erythritol 2-phosphate + ADP + H(+)</text>
        <dbReference type="Rhea" id="RHEA:18437"/>
        <dbReference type="ChEBI" id="CHEBI:15378"/>
        <dbReference type="ChEBI" id="CHEBI:30616"/>
        <dbReference type="ChEBI" id="CHEBI:57823"/>
        <dbReference type="ChEBI" id="CHEBI:57919"/>
        <dbReference type="ChEBI" id="CHEBI:456216"/>
        <dbReference type="EC" id="2.7.1.148"/>
    </reaction>
</comment>
<feature type="active site" evidence="9">
    <location>
        <position position="11"/>
    </location>
</feature>
<keyword evidence="13" id="KW-1185">Reference proteome</keyword>
<dbReference type="GO" id="GO:0019288">
    <property type="term" value="P:isopentenyl diphosphate biosynthetic process, methylerythritol 4-phosphate pathway"/>
    <property type="evidence" value="ECO:0007669"/>
    <property type="project" value="UniProtKB-UniRule"/>
</dbReference>
<feature type="active site" evidence="9">
    <location>
        <position position="141"/>
    </location>
</feature>
<feature type="binding site" evidence="9">
    <location>
        <begin position="99"/>
        <end position="109"/>
    </location>
    <ligand>
        <name>ATP</name>
        <dbReference type="ChEBI" id="CHEBI:30616"/>
    </ligand>
</feature>
<feature type="domain" description="GHMP kinase C-terminal" evidence="11">
    <location>
        <begin position="218"/>
        <end position="293"/>
    </location>
</feature>
<dbReference type="AlphaFoldDB" id="A0A8J7JTG0"/>
<keyword evidence="7 9" id="KW-0067">ATP-binding</keyword>
<dbReference type="SUPFAM" id="SSF54211">
    <property type="entry name" value="Ribosomal protein S5 domain 2-like"/>
    <property type="match status" value="1"/>
</dbReference>